<dbReference type="InterPro" id="IPR002591">
    <property type="entry name" value="Phosphodiest/P_Trfase"/>
</dbReference>
<evidence type="ECO:0000256" key="3">
    <source>
        <dbReference type="ARBA" id="ARBA00022729"/>
    </source>
</evidence>
<keyword evidence="3" id="KW-0732">Signal</keyword>
<keyword evidence="2" id="KW-0479">Metal-binding</keyword>
<dbReference type="PIRSF" id="PIRSF031924">
    <property type="entry name" value="Pi-irrepressible_AP"/>
    <property type="match status" value="1"/>
</dbReference>
<gene>
    <name evidence="4" type="ORF">RGQ13_09245</name>
</gene>
<dbReference type="InterPro" id="IPR017850">
    <property type="entry name" value="Alkaline_phosphatase_core_sf"/>
</dbReference>
<sequence length="574" mass="64412">MKTFHFVKCNMRQALIYFSLACAVFFFPMMDVSLAAQNAKPKLILQITVDQLRGDMPFQHQDRFVDNGFNYLLKQGTVYRDAHHNHANNETVVGHVTLATGAYPSSHGLIGNIWYDRKAGTTVYNIEDPKYHLLSKNADVDKKTEIDPTQKAANVDGRSPNTISSSTFSDEILIASAGKSKVFGVSIKDRGAVSMAGHGGKALWFSKAKQEFVSSSYYYEEYPSWVTDWNAKKLPATYLNKKWELLHDKKSYLFADKDDNKWEMDLAKYGRTFPHSFGDSKYFSTLLTISPVGDELTVDFAKQLIINEKLGKDNVTDYLSISLSATDYIGHFFGPSSLESEDNLLRLDKTLADLLSFIDKQVGLDNTIIVLSADHGGPDAPGYLQEQQLQGKNVNQNKWEDFAPIVNVKKTLGIKEDLIEGYHHPYIYLNHNVIDKHNLPLADVQNRIARAILLDKDVYRAIASNNIERGSLSNTKLNTAVINNYYPGRSGDIYIVYKPQEFINDLDGLKVTSVHGAPWTYDTFVPVIFAGPGITAKHIYRRVETVDVAPTLSALLNIKPPSASEGKILEEIFK</sequence>
<dbReference type="RefSeq" id="WP_348393264.1">
    <property type="nucleotide sequence ID" value="NZ_CP134145.1"/>
</dbReference>
<protein>
    <submittedName>
        <fullName evidence="4">Alkaline phosphatase family protein</fullName>
    </submittedName>
</protein>
<dbReference type="Gene3D" id="3.40.720.10">
    <property type="entry name" value="Alkaline Phosphatase, subunit A"/>
    <property type="match status" value="1"/>
</dbReference>
<evidence type="ECO:0000313" key="5">
    <source>
        <dbReference type="Proteomes" id="UP001258994"/>
    </source>
</evidence>
<evidence type="ECO:0000256" key="2">
    <source>
        <dbReference type="ARBA" id="ARBA00022723"/>
    </source>
</evidence>
<keyword evidence="1" id="KW-0597">Phosphoprotein</keyword>
<reference evidence="5" key="1">
    <citation type="submission" date="2023-09" db="EMBL/GenBank/DDBJ databases">
        <authorList>
            <person name="Li S."/>
            <person name="Li X."/>
            <person name="Zhang C."/>
            <person name="Zhao Z."/>
        </authorList>
    </citation>
    <scope>NUCLEOTIDE SEQUENCE [LARGE SCALE GENOMIC DNA]</scope>
    <source>
        <strain evidence="5">SQ149</strain>
    </source>
</reference>
<dbReference type="Gene3D" id="3.30.1360.150">
    <property type="match status" value="1"/>
</dbReference>
<dbReference type="Proteomes" id="UP001258994">
    <property type="component" value="Chromosome"/>
</dbReference>
<evidence type="ECO:0000313" key="4">
    <source>
        <dbReference type="EMBL" id="WNC74157.1"/>
    </source>
</evidence>
<dbReference type="InterPro" id="IPR026263">
    <property type="entry name" value="Alkaline_phosphatase_prok"/>
</dbReference>
<dbReference type="CDD" id="cd16016">
    <property type="entry name" value="AP-SPAP"/>
    <property type="match status" value="1"/>
</dbReference>
<proteinExistence type="predicted"/>
<evidence type="ECO:0000256" key="1">
    <source>
        <dbReference type="ARBA" id="ARBA00022553"/>
    </source>
</evidence>
<dbReference type="PANTHER" id="PTHR10151:SF120">
    <property type="entry name" value="BIS(5'-ADENOSYL)-TRIPHOSPHATASE"/>
    <property type="match status" value="1"/>
</dbReference>
<dbReference type="SUPFAM" id="SSF53649">
    <property type="entry name" value="Alkaline phosphatase-like"/>
    <property type="match status" value="1"/>
</dbReference>
<name>A0ABY9TZ63_9GAMM</name>
<dbReference type="Pfam" id="PF01663">
    <property type="entry name" value="Phosphodiest"/>
    <property type="match status" value="1"/>
</dbReference>
<accession>A0ABY9TZ63</accession>
<organism evidence="4 5">
    <name type="scientific">Thalassotalea psychrophila</name>
    <dbReference type="NCBI Taxonomy" id="3065647"/>
    <lineage>
        <taxon>Bacteria</taxon>
        <taxon>Pseudomonadati</taxon>
        <taxon>Pseudomonadota</taxon>
        <taxon>Gammaproteobacteria</taxon>
        <taxon>Alteromonadales</taxon>
        <taxon>Colwelliaceae</taxon>
        <taxon>Thalassotalea</taxon>
    </lineage>
</organism>
<keyword evidence="5" id="KW-1185">Reference proteome</keyword>
<dbReference type="PANTHER" id="PTHR10151">
    <property type="entry name" value="ECTONUCLEOTIDE PYROPHOSPHATASE/PHOSPHODIESTERASE"/>
    <property type="match status" value="1"/>
</dbReference>
<dbReference type="EMBL" id="CP134145">
    <property type="protein sequence ID" value="WNC74157.1"/>
    <property type="molecule type" value="Genomic_DNA"/>
</dbReference>